<dbReference type="EMBL" id="BSYR01000025">
    <property type="protein sequence ID" value="GMI94103.1"/>
    <property type="molecule type" value="Genomic_DNA"/>
</dbReference>
<accession>A0A9W7IH17</accession>
<comment type="caution">
    <text evidence="2">The sequence shown here is derived from an EMBL/GenBank/DDBJ whole genome shotgun (WGS) entry which is preliminary data.</text>
</comment>
<evidence type="ECO:0000313" key="3">
    <source>
        <dbReference type="Proteomes" id="UP001165190"/>
    </source>
</evidence>
<reference evidence="2" key="1">
    <citation type="submission" date="2023-05" db="EMBL/GenBank/DDBJ databases">
        <title>Genome and transcriptome analyses reveal genes involved in the formation of fine ridges on petal epidermal cells in Hibiscus trionum.</title>
        <authorList>
            <person name="Koshimizu S."/>
            <person name="Masuda S."/>
            <person name="Ishii T."/>
            <person name="Shirasu K."/>
            <person name="Hoshino A."/>
            <person name="Arita M."/>
        </authorList>
    </citation>
    <scope>NUCLEOTIDE SEQUENCE</scope>
    <source>
        <strain evidence="2">Hamamatsu line</strain>
    </source>
</reference>
<feature type="region of interest" description="Disordered" evidence="1">
    <location>
        <begin position="163"/>
        <end position="192"/>
    </location>
</feature>
<keyword evidence="3" id="KW-1185">Reference proteome</keyword>
<evidence type="ECO:0008006" key="4">
    <source>
        <dbReference type="Google" id="ProtNLM"/>
    </source>
</evidence>
<proteinExistence type="predicted"/>
<dbReference type="PANTHER" id="PTHR37754:SF1">
    <property type="entry name" value="CALCIUM ION-BINDING PROTEIN"/>
    <property type="match status" value="1"/>
</dbReference>
<dbReference type="Proteomes" id="UP001165190">
    <property type="component" value="Unassembled WGS sequence"/>
</dbReference>
<name>A0A9W7IH17_HIBTR</name>
<evidence type="ECO:0000256" key="1">
    <source>
        <dbReference type="SAM" id="MobiDB-lite"/>
    </source>
</evidence>
<dbReference type="AlphaFoldDB" id="A0A9W7IH17"/>
<organism evidence="2 3">
    <name type="scientific">Hibiscus trionum</name>
    <name type="common">Flower of an hour</name>
    <dbReference type="NCBI Taxonomy" id="183268"/>
    <lineage>
        <taxon>Eukaryota</taxon>
        <taxon>Viridiplantae</taxon>
        <taxon>Streptophyta</taxon>
        <taxon>Embryophyta</taxon>
        <taxon>Tracheophyta</taxon>
        <taxon>Spermatophyta</taxon>
        <taxon>Magnoliopsida</taxon>
        <taxon>eudicotyledons</taxon>
        <taxon>Gunneridae</taxon>
        <taxon>Pentapetalae</taxon>
        <taxon>rosids</taxon>
        <taxon>malvids</taxon>
        <taxon>Malvales</taxon>
        <taxon>Malvaceae</taxon>
        <taxon>Malvoideae</taxon>
        <taxon>Hibiscus</taxon>
    </lineage>
</organism>
<protein>
    <recommendedName>
        <fullName evidence="4">Calcium ion binding protein</fullName>
    </recommendedName>
</protein>
<feature type="compositionally biased region" description="Basic and acidic residues" evidence="1">
    <location>
        <begin position="170"/>
        <end position="183"/>
    </location>
</feature>
<dbReference type="OrthoDB" id="1868634at2759"/>
<sequence length="192" mass="21444">MGNSMGKGLPSTQMLSHVFKSLHQQFTDSEIKDFDDFHAAVLDIFNVINSALPGKHYDAPSRDEVEKCFQDWKMEGDPKKKKEIFIDFIRTVKLSKLDNTTIMTGIVTPPAAMAAKRAGEFLPHLSMIKSIPDVVFVPTVTMAALVISKLSRRLYRRGVREVPSKSVSFKNDKPNVLEPEAAKELQPPSPSD</sequence>
<evidence type="ECO:0000313" key="2">
    <source>
        <dbReference type="EMBL" id="GMI94103.1"/>
    </source>
</evidence>
<dbReference type="PANTHER" id="PTHR37754">
    <property type="entry name" value="CALCIUM ION-BINDING PROTEIN"/>
    <property type="match status" value="1"/>
</dbReference>
<gene>
    <name evidence="2" type="ORF">HRI_003079600</name>
</gene>